<dbReference type="EMBL" id="CP010310">
    <property type="protein sequence ID" value="AJC20913.1"/>
    <property type="molecule type" value="Genomic_DNA"/>
</dbReference>
<reference evidence="2 4" key="3">
    <citation type="submission" date="2018-06" db="EMBL/GenBank/DDBJ databases">
        <authorList>
            <consortium name="Pathogen Informatics"/>
            <person name="Doyle S."/>
        </authorList>
    </citation>
    <scope>NUCLEOTIDE SEQUENCE [LARGE SCALE GENOMIC DNA]</scope>
    <source>
        <strain evidence="2 4">NCTC13159</strain>
    </source>
</reference>
<evidence type="ECO:0000313" key="4">
    <source>
        <dbReference type="Proteomes" id="UP000254589"/>
    </source>
</evidence>
<dbReference type="Proteomes" id="UP000254589">
    <property type="component" value="Unassembled WGS sequence"/>
</dbReference>
<evidence type="ECO:0000313" key="3">
    <source>
        <dbReference type="Proteomes" id="UP000035086"/>
    </source>
</evidence>
<accession>A0AAJ4ZBX0</accession>
<dbReference type="AlphaFoldDB" id="A0AAJ4ZBX0"/>
<proteinExistence type="predicted"/>
<evidence type="ECO:0000313" key="2">
    <source>
        <dbReference type="EMBL" id="SUA90510.1"/>
    </source>
</evidence>
<dbReference type="Proteomes" id="UP000035086">
    <property type="component" value="Chromosome"/>
</dbReference>
<sequence>MATYEDHLGMISAVARAMGHKLCEEVAFVGGCTTALLLTDHFTRQHVRHTDDVDLIVHVINRSGWHDMVRQLRDAGFRERMDEDGPICAMYLGDMRVDFMPDDQEILGFSNRWYGDALAGASWLDLPNGHRIKLVAPAHFVATKLEAYLSRGNNDPLMSRDIEDILTLFDGRAELSGELLAAEPELRRYVSMHLAKLKEHRDFEYAVEAAANEDRSREREIHERIMLAISFGELS</sequence>
<gene>
    <name evidence="2" type="ORF">NCTC13159_01993</name>
    <name evidence="1" type="ORF">RO07_11290</name>
</gene>
<protein>
    <submittedName>
        <fullName evidence="2">Uncharacterized protein conserved in bacteria</fullName>
    </submittedName>
</protein>
<reference evidence="1" key="2">
    <citation type="submission" date="2016-11" db="EMBL/GenBank/DDBJ databases">
        <title>Complete Genome Sequencing of Pandoraea pulmonicola DSM 16583.</title>
        <authorList>
            <person name="Chan K.-G."/>
        </authorList>
    </citation>
    <scope>NUCLEOTIDE SEQUENCE</scope>
    <source>
        <strain evidence="1">DSM 16583</strain>
    </source>
</reference>
<dbReference type="RefSeq" id="WP_039407878.1">
    <property type="nucleotide sequence ID" value="NZ_CP010310.2"/>
</dbReference>
<dbReference type="KEGG" id="ppul:RO07_11290"/>
<keyword evidence="3" id="KW-1185">Reference proteome</keyword>
<evidence type="ECO:0000313" key="1">
    <source>
        <dbReference type="EMBL" id="AJC20913.1"/>
    </source>
</evidence>
<dbReference type="EMBL" id="UGSJ01000001">
    <property type="protein sequence ID" value="SUA90510.1"/>
    <property type="molecule type" value="Genomic_DNA"/>
</dbReference>
<organism evidence="2 4">
    <name type="scientific">Pandoraea pulmonicola</name>
    <dbReference type="NCBI Taxonomy" id="93221"/>
    <lineage>
        <taxon>Bacteria</taxon>
        <taxon>Pseudomonadati</taxon>
        <taxon>Pseudomonadota</taxon>
        <taxon>Betaproteobacteria</taxon>
        <taxon>Burkholderiales</taxon>
        <taxon>Burkholderiaceae</taxon>
        <taxon>Pandoraea</taxon>
    </lineage>
</organism>
<reference evidence="3" key="1">
    <citation type="submission" date="2014-12" db="EMBL/GenBank/DDBJ databases">
        <title>Complete Genome Sequencing of Pandoraea pulmonicola DSM 16583.</title>
        <authorList>
            <person name="Chan K.-G."/>
        </authorList>
    </citation>
    <scope>NUCLEOTIDE SEQUENCE [LARGE SCALE GENOMIC DNA]</scope>
    <source>
        <strain evidence="3">DSM 16583</strain>
    </source>
</reference>
<name>A0AAJ4ZBX0_PANPU</name>